<gene>
    <name evidence="1" type="ORF">MTBBW1_1130007</name>
</gene>
<dbReference type="AlphaFoldDB" id="A0A1W1H5Q5"/>
<accession>A0A1W1H5Q5</accession>
<protein>
    <submittedName>
        <fullName evidence="1">Uncharacterized protein</fullName>
    </submittedName>
</protein>
<dbReference type="EMBL" id="FWEV01000017">
    <property type="protein sequence ID" value="SLM27809.1"/>
    <property type="molecule type" value="Genomic_DNA"/>
</dbReference>
<sequence>MITYQSPPNIKMIVIFTVKNPDIDDHLKKGSALSRLNFRIICNVETRHALSLHKY</sequence>
<proteinExistence type="predicted"/>
<organism evidence="1 2">
    <name type="scientific">Desulfamplus magnetovallimortis</name>
    <dbReference type="NCBI Taxonomy" id="1246637"/>
    <lineage>
        <taxon>Bacteria</taxon>
        <taxon>Pseudomonadati</taxon>
        <taxon>Thermodesulfobacteriota</taxon>
        <taxon>Desulfobacteria</taxon>
        <taxon>Desulfobacterales</taxon>
        <taxon>Desulfobacteraceae</taxon>
        <taxon>Desulfamplus</taxon>
    </lineage>
</organism>
<dbReference type="Proteomes" id="UP000191931">
    <property type="component" value="Unassembled WGS sequence"/>
</dbReference>
<evidence type="ECO:0000313" key="1">
    <source>
        <dbReference type="EMBL" id="SLM27809.1"/>
    </source>
</evidence>
<name>A0A1W1H5Q5_9BACT</name>
<reference evidence="1 2" key="1">
    <citation type="submission" date="2017-03" db="EMBL/GenBank/DDBJ databases">
        <authorList>
            <person name="Afonso C.L."/>
            <person name="Miller P.J."/>
            <person name="Scott M.A."/>
            <person name="Spackman E."/>
            <person name="Goraichik I."/>
            <person name="Dimitrov K.M."/>
            <person name="Suarez D.L."/>
            <person name="Swayne D.E."/>
        </authorList>
    </citation>
    <scope>NUCLEOTIDE SEQUENCE [LARGE SCALE GENOMIC DNA]</scope>
    <source>
        <strain evidence="1">PRJEB14757</strain>
    </source>
</reference>
<evidence type="ECO:0000313" key="2">
    <source>
        <dbReference type="Proteomes" id="UP000191931"/>
    </source>
</evidence>
<keyword evidence="2" id="KW-1185">Reference proteome</keyword>